<proteinExistence type="predicted"/>
<organism evidence="2 3">
    <name type="scientific">Alkaliphilus serpentinus</name>
    <dbReference type="NCBI Taxonomy" id="1482731"/>
    <lineage>
        <taxon>Bacteria</taxon>
        <taxon>Bacillati</taxon>
        <taxon>Bacillota</taxon>
        <taxon>Clostridia</taxon>
        <taxon>Peptostreptococcales</taxon>
        <taxon>Natronincolaceae</taxon>
        <taxon>Alkaliphilus</taxon>
    </lineage>
</organism>
<evidence type="ECO:0000256" key="1">
    <source>
        <dbReference type="SAM" id="SignalP"/>
    </source>
</evidence>
<protein>
    <recommendedName>
        <fullName evidence="4">Erythromycin esterase</fullName>
    </recommendedName>
</protein>
<keyword evidence="1" id="KW-0732">Signal</keyword>
<sequence>MNKSLILLICLSLMMLVACGNKEQVNTNENNLINNTGMMYLYGEIHGKEIIHKKEIELWKQYYNEDGMRHLFIEASYPKAQLLNIWMSEDNDDILNEVITTDFNPEAIKNFYRIIKKECPETIFHGTDIGKGYTSHGVTYRNYLEDNDLVDTEMYQLNEEAIKQEKHFIATRDDSYREKMLVENFIREFNKLKDENIMGIYGAAHISMEEITMESHTFDSMGKQLRELYGGRITLVDLPSELLNALLDEPIKVEQMEVAGKEYKAECFGKDEYTNSNVITAYEFWRLEDAYEDFKNSKLTGKEVHAYSYPMEIEENQVYVIVLLLKDNTTMKMYTRSDGDIEDGLFITKEFLIND</sequence>
<comment type="caution">
    <text evidence="2">The sequence shown here is derived from an EMBL/GenBank/DDBJ whole genome shotgun (WGS) entry which is preliminary data.</text>
</comment>
<keyword evidence="3" id="KW-1185">Reference proteome</keyword>
<feature type="chain" id="PRO_5033010704" description="Erythromycin esterase" evidence="1">
    <location>
        <begin position="21"/>
        <end position="355"/>
    </location>
</feature>
<feature type="signal peptide" evidence="1">
    <location>
        <begin position="1"/>
        <end position="20"/>
    </location>
</feature>
<evidence type="ECO:0000313" key="3">
    <source>
        <dbReference type="Proteomes" id="UP000465601"/>
    </source>
</evidence>
<dbReference type="EMBL" id="WBZB01000067">
    <property type="protein sequence ID" value="KAB3525443.1"/>
    <property type="molecule type" value="Genomic_DNA"/>
</dbReference>
<name>A0A833HL66_9FIRM</name>
<dbReference type="OrthoDB" id="1957142at2"/>
<dbReference type="RefSeq" id="WP_151867211.1">
    <property type="nucleotide sequence ID" value="NZ_WBZB01000067.1"/>
</dbReference>
<dbReference type="Proteomes" id="UP000465601">
    <property type="component" value="Unassembled WGS sequence"/>
</dbReference>
<reference evidence="2 3" key="1">
    <citation type="submission" date="2019-10" db="EMBL/GenBank/DDBJ databases">
        <title>Alkaliphilus serpentinus sp. nov. and Alkaliphilus pronyensis sp. nov., two novel anaerobic alkaliphilic species isolated from the serpentinized-hosted hydrothermal field of the Prony Bay (New Caledonia).</title>
        <authorList>
            <person name="Postec A."/>
        </authorList>
    </citation>
    <scope>NUCLEOTIDE SEQUENCE [LARGE SCALE GENOMIC DNA]</scope>
    <source>
        <strain evidence="2 3">LacT</strain>
    </source>
</reference>
<evidence type="ECO:0000313" key="2">
    <source>
        <dbReference type="EMBL" id="KAB3525443.1"/>
    </source>
</evidence>
<accession>A0A833HL66</accession>
<dbReference type="SUPFAM" id="SSF159501">
    <property type="entry name" value="EreA/ChaN-like"/>
    <property type="match status" value="1"/>
</dbReference>
<dbReference type="AlphaFoldDB" id="A0A833HL66"/>
<gene>
    <name evidence="2" type="ORF">F8153_15255</name>
</gene>
<evidence type="ECO:0008006" key="4">
    <source>
        <dbReference type="Google" id="ProtNLM"/>
    </source>
</evidence>
<dbReference type="PROSITE" id="PS51257">
    <property type="entry name" value="PROKAR_LIPOPROTEIN"/>
    <property type="match status" value="1"/>
</dbReference>